<reference evidence="2" key="1">
    <citation type="journal article" date="2023" name="Phytobiomes J">
        <title>Deciphering the key players within the bacterial microbiota associated with aerial crown gall tumors on rhododendron: Insights into the gallobiome.</title>
        <authorList>
            <person name="Kuzmanovic N."/>
            <person name="Nesme J."/>
            <person name="Wolf J."/>
            <person name="Neumann-Schaal M."/>
            <person name="Petersen J."/>
            <person name="Fernandez-Gnecco G."/>
            <person name="Sproeer C."/>
            <person name="Bunk B."/>
            <person name="Overmann J."/>
            <person name="Sorensen S.J."/>
            <person name="Idczak E."/>
            <person name="Smalla K."/>
        </authorList>
    </citation>
    <scope>NUCLEOTIDE SEQUENCE [LARGE SCALE GENOMIC DNA]</scope>
    <source>
        <strain evidence="2">Rho-14.1</strain>
    </source>
</reference>
<dbReference type="SUPFAM" id="SSF50199">
    <property type="entry name" value="Staphylococcal nuclease"/>
    <property type="match status" value="1"/>
</dbReference>
<comment type="caution">
    <text evidence="2">The sequence shown here is derived from an EMBL/GenBank/DDBJ whole genome shotgun (WGS) entry which is preliminary data.</text>
</comment>
<name>A0ABU4W2Z1_9HYPH</name>
<evidence type="ECO:0000313" key="3">
    <source>
        <dbReference type="Proteomes" id="UP001277561"/>
    </source>
</evidence>
<proteinExistence type="predicted"/>
<keyword evidence="3" id="KW-1185">Reference proteome</keyword>
<dbReference type="Gene3D" id="2.40.50.90">
    <property type="match status" value="1"/>
</dbReference>
<accession>A0ABU4W2Z1</accession>
<dbReference type="RefSeq" id="WP_320188465.1">
    <property type="nucleotide sequence ID" value="NZ_CP192768.1"/>
</dbReference>
<evidence type="ECO:0000256" key="1">
    <source>
        <dbReference type="SAM" id="SignalP"/>
    </source>
</evidence>
<evidence type="ECO:0000313" key="2">
    <source>
        <dbReference type="EMBL" id="MDX8331871.1"/>
    </source>
</evidence>
<feature type="signal peptide" evidence="1">
    <location>
        <begin position="1"/>
        <end position="21"/>
    </location>
</feature>
<protein>
    <submittedName>
        <fullName evidence="2">Thermonuclease family protein</fullName>
    </submittedName>
</protein>
<gene>
    <name evidence="2" type="ORF">RMS29_21890</name>
</gene>
<dbReference type="InterPro" id="IPR035437">
    <property type="entry name" value="SNase_OB-fold_sf"/>
</dbReference>
<dbReference type="Proteomes" id="UP001277561">
    <property type="component" value="Unassembled WGS sequence"/>
</dbReference>
<sequence>MRSKLAAFVCCMVVTANSAVGQESTRIFPPSVEIETGDAWVYQGARYRLYGVQSCIRGTVAQAANGAESDCGAQSIASLAALFMTGTISCQPVGTAKDQASFVVCAADVDGQTIDVGTALIASGAAFAAAFPSGDPVSTPYLVAEMTAKANRNGLWAGRFQHPVRLLLQPK</sequence>
<organism evidence="2 3">
    <name type="scientific">Agrobacterium rosae</name>
    <dbReference type="NCBI Taxonomy" id="1972867"/>
    <lineage>
        <taxon>Bacteria</taxon>
        <taxon>Pseudomonadati</taxon>
        <taxon>Pseudomonadota</taxon>
        <taxon>Alphaproteobacteria</taxon>
        <taxon>Hyphomicrobiales</taxon>
        <taxon>Rhizobiaceae</taxon>
        <taxon>Rhizobium/Agrobacterium group</taxon>
        <taxon>Agrobacterium</taxon>
    </lineage>
</organism>
<keyword evidence="1" id="KW-0732">Signal</keyword>
<dbReference type="EMBL" id="JAVRAD010000012">
    <property type="protein sequence ID" value="MDX8331871.1"/>
    <property type="molecule type" value="Genomic_DNA"/>
</dbReference>
<feature type="chain" id="PRO_5047298354" evidence="1">
    <location>
        <begin position="22"/>
        <end position="171"/>
    </location>
</feature>